<protein>
    <recommendedName>
        <fullName evidence="4">DNA polymerase III subunits gamma and tau</fullName>
    </recommendedName>
</protein>
<dbReference type="STRING" id="1194083.BN12_2620001"/>
<feature type="compositionally biased region" description="Low complexity" evidence="1">
    <location>
        <begin position="156"/>
        <end position="171"/>
    </location>
</feature>
<dbReference type="Proteomes" id="UP000035721">
    <property type="component" value="Unassembled WGS sequence"/>
</dbReference>
<reference evidence="2 3" key="1">
    <citation type="journal article" date="2013" name="ISME J.">
        <title>A metabolic model for members of the genus Tetrasphaera involved in enhanced biological phosphorus removal.</title>
        <authorList>
            <person name="Kristiansen R."/>
            <person name="Nguyen H.T.T."/>
            <person name="Saunders A.M."/>
            <person name="Nielsen J.L."/>
            <person name="Wimmer R."/>
            <person name="Le V.Q."/>
            <person name="McIlroy S.J."/>
            <person name="Petrovski S."/>
            <person name="Seviour R.J."/>
            <person name="Calteau A."/>
            <person name="Nielsen K.L."/>
            <person name="Nielsen P.H."/>
        </authorList>
    </citation>
    <scope>NUCLEOTIDE SEQUENCE [LARGE SCALE GENOMIC DNA]</scope>
    <source>
        <strain evidence="2 3">T1-X7</strain>
    </source>
</reference>
<accession>A0A077LWZ0</accession>
<feature type="compositionally biased region" description="Low complexity" evidence="1">
    <location>
        <begin position="223"/>
        <end position="236"/>
    </location>
</feature>
<evidence type="ECO:0008006" key="4">
    <source>
        <dbReference type="Google" id="ProtNLM"/>
    </source>
</evidence>
<evidence type="ECO:0000313" key="2">
    <source>
        <dbReference type="EMBL" id="CCH78186.1"/>
    </source>
</evidence>
<feature type="region of interest" description="Disordered" evidence="1">
    <location>
        <begin position="71"/>
        <end position="249"/>
    </location>
</feature>
<feature type="compositionally biased region" description="Acidic residues" evidence="1">
    <location>
        <begin position="237"/>
        <end position="249"/>
    </location>
</feature>
<dbReference type="EMBL" id="CAJB01000182">
    <property type="protein sequence ID" value="CCH78186.1"/>
    <property type="molecule type" value="Genomic_DNA"/>
</dbReference>
<evidence type="ECO:0000313" key="3">
    <source>
        <dbReference type="Proteomes" id="UP000035721"/>
    </source>
</evidence>
<gene>
    <name evidence="2" type="ORF">BN12_2620001</name>
</gene>
<proteinExistence type="predicted"/>
<keyword evidence="3" id="KW-1185">Reference proteome</keyword>
<comment type="caution">
    <text evidence="2">The sequence shown here is derived from an EMBL/GenBank/DDBJ whole genome shotgun (WGS) entry which is preliminary data.</text>
</comment>
<sequence length="279" mass="27183">MLAKVFTLKRTTWTLLSAHAQIVGYDGSRLQVSMPTAGLLTAFQGGQHPELVRQALIDVLGIDVRVEGVLDDGSSAPATSANPPPPVRSGPRAPTGSPDAEPAPGPPASRGDWSSAPPPATTAPSWATATMPAGDGPGEGGGRPDPAYGAGSSPEARSAPGAVARGAVPPGGSSGPPGDETGAPDPAARSGGPAAAGGVAAGGGAAGASPSARRRVPLVDGRPGAVPASPPGASDSDVMEDADEELVSPDDEAVDEIAEAGASVVQRLLGGTVIDESED</sequence>
<name>A0A077LWZ0_9MICO</name>
<dbReference type="AlphaFoldDB" id="A0A077LWZ0"/>
<organism evidence="2 3">
    <name type="scientific">Nostocoides japonicum T1-X7</name>
    <dbReference type="NCBI Taxonomy" id="1194083"/>
    <lineage>
        <taxon>Bacteria</taxon>
        <taxon>Bacillati</taxon>
        <taxon>Actinomycetota</taxon>
        <taxon>Actinomycetes</taxon>
        <taxon>Micrococcales</taxon>
        <taxon>Intrasporangiaceae</taxon>
        <taxon>Nostocoides</taxon>
    </lineage>
</organism>
<evidence type="ECO:0000256" key="1">
    <source>
        <dbReference type="SAM" id="MobiDB-lite"/>
    </source>
</evidence>
<feature type="compositionally biased region" description="Low complexity" evidence="1">
    <location>
        <begin position="122"/>
        <end position="134"/>
    </location>
</feature>
<feature type="compositionally biased region" description="Low complexity" evidence="1">
    <location>
        <begin position="183"/>
        <end position="198"/>
    </location>
</feature>